<feature type="compositionally biased region" description="Basic residues" evidence="5">
    <location>
        <begin position="1327"/>
        <end position="1337"/>
    </location>
</feature>
<dbReference type="Proteomes" id="UP000239899">
    <property type="component" value="Unassembled WGS sequence"/>
</dbReference>
<evidence type="ECO:0000313" key="8">
    <source>
        <dbReference type="EMBL" id="PRW60523.1"/>
    </source>
</evidence>
<feature type="compositionally biased region" description="Low complexity" evidence="5">
    <location>
        <begin position="1081"/>
        <end position="1098"/>
    </location>
</feature>
<feature type="domain" description="B box-type" evidence="6">
    <location>
        <begin position="786"/>
        <end position="832"/>
    </location>
</feature>
<reference evidence="8 9" key="1">
    <citation type="journal article" date="2018" name="Plant J.">
        <title>Genome sequences of Chlorella sorokiniana UTEX 1602 and Micractinium conductrix SAG 241.80: implications to maltose excretion by a green alga.</title>
        <authorList>
            <person name="Arriola M.B."/>
            <person name="Velmurugan N."/>
            <person name="Zhang Y."/>
            <person name="Plunkett M.H."/>
            <person name="Hondzo H."/>
            <person name="Barney B.M."/>
        </authorList>
    </citation>
    <scope>NUCLEOTIDE SEQUENCE [LARGE SCALE GENOMIC DNA]</scope>
    <source>
        <strain evidence="9">UTEX 1602</strain>
    </source>
</reference>
<evidence type="ECO:0000256" key="5">
    <source>
        <dbReference type="SAM" id="MobiDB-lite"/>
    </source>
</evidence>
<evidence type="ECO:0000256" key="1">
    <source>
        <dbReference type="ARBA" id="ARBA00004123"/>
    </source>
</evidence>
<keyword evidence="3" id="KW-0479">Metal-binding</keyword>
<organism evidence="8 9">
    <name type="scientific">Chlorella sorokiniana</name>
    <name type="common">Freshwater green alga</name>
    <dbReference type="NCBI Taxonomy" id="3076"/>
    <lineage>
        <taxon>Eukaryota</taxon>
        <taxon>Viridiplantae</taxon>
        <taxon>Chlorophyta</taxon>
        <taxon>core chlorophytes</taxon>
        <taxon>Trebouxiophyceae</taxon>
        <taxon>Chlorellales</taxon>
        <taxon>Chlorellaceae</taxon>
        <taxon>Chlorella clade</taxon>
        <taxon>Chlorella</taxon>
    </lineage>
</organism>
<feature type="compositionally biased region" description="Low complexity" evidence="5">
    <location>
        <begin position="1206"/>
        <end position="1221"/>
    </location>
</feature>
<evidence type="ECO:0000313" key="9">
    <source>
        <dbReference type="Proteomes" id="UP000239899"/>
    </source>
</evidence>
<gene>
    <name evidence="8" type="ORF">C2E21_1312</name>
</gene>
<comment type="subcellular location">
    <subcellularLocation>
        <location evidence="1 4">Nucleus</location>
    </subcellularLocation>
</comment>
<evidence type="ECO:0000256" key="2">
    <source>
        <dbReference type="ARBA" id="ARBA00023242"/>
    </source>
</evidence>
<feature type="region of interest" description="Disordered" evidence="5">
    <location>
        <begin position="1237"/>
        <end position="1276"/>
    </location>
</feature>
<dbReference type="InterPro" id="IPR052453">
    <property type="entry name" value="CONSTANS-like_ZF"/>
</dbReference>
<dbReference type="Pfam" id="PF06203">
    <property type="entry name" value="CCT"/>
    <property type="match status" value="1"/>
</dbReference>
<evidence type="ECO:0000259" key="6">
    <source>
        <dbReference type="PROSITE" id="PS50119"/>
    </source>
</evidence>
<feature type="region of interest" description="Disordered" evidence="5">
    <location>
        <begin position="1079"/>
        <end position="1110"/>
    </location>
</feature>
<dbReference type="InterPro" id="IPR016024">
    <property type="entry name" value="ARM-type_fold"/>
</dbReference>
<feature type="region of interest" description="Disordered" evidence="5">
    <location>
        <begin position="467"/>
        <end position="510"/>
    </location>
</feature>
<feature type="domain" description="CCT" evidence="7">
    <location>
        <begin position="1379"/>
        <end position="1421"/>
    </location>
</feature>
<dbReference type="InterPro" id="IPR000315">
    <property type="entry name" value="Znf_B-box"/>
</dbReference>
<feature type="compositionally biased region" description="Low complexity" evidence="5">
    <location>
        <begin position="474"/>
        <end position="489"/>
    </location>
</feature>
<dbReference type="EMBL" id="LHPG02000002">
    <property type="protein sequence ID" value="PRW60523.1"/>
    <property type="molecule type" value="Genomic_DNA"/>
</dbReference>
<dbReference type="PROSITE" id="PS51017">
    <property type="entry name" value="CCT"/>
    <property type="match status" value="1"/>
</dbReference>
<keyword evidence="3" id="KW-0862">Zinc</keyword>
<name>A0A2P6U2H8_CHLSO</name>
<feature type="region of interest" description="Disordered" evidence="5">
    <location>
        <begin position="539"/>
        <end position="579"/>
    </location>
</feature>
<protein>
    <submittedName>
        <fullName evidence="8">Zinc finger CONSTANS-LIKE 5 isoform C</fullName>
    </submittedName>
</protein>
<evidence type="ECO:0000256" key="3">
    <source>
        <dbReference type="PROSITE-ProRule" id="PRU00024"/>
    </source>
</evidence>
<dbReference type="SUPFAM" id="SSF48371">
    <property type="entry name" value="ARM repeat"/>
    <property type="match status" value="1"/>
</dbReference>
<keyword evidence="3" id="KW-0863">Zinc-finger</keyword>
<comment type="caution">
    <text evidence="8">The sequence shown here is derived from an EMBL/GenBank/DDBJ whole genome shotgun (WGS) entry which is preliminary data.</text>
</comment>
<feature type="compositionally biased region" description="Low complexity" evidence="5">
    <location>
        <begin position="553"/>
        <end position="575"/>
    </location>
</feature>
<feature type="region of interest" description="Disordered" evidence="5">
    <location>
        <begin position="1204"/>
        <end position="1223"/>
    </location>
</feature>
<proteinExistence type="predicted"/>
<dbReference type="PANTHER" id="PTHR31874:SF1">
    <property type="entry name" value="ZINC FINGER PROTEIN CONSTANS-LIKE 6"/>
    <property type="match status" value="1"/>
</dbReference>
<dbReference type="InterPro" id="IPR010402">
    <property type="entry name" value="CCT_domain"/>
</dbReference>
<dbReference type="PANTHER" id="PTHR31874">
    <property type="entry name" value="CCT MOTIF FAMILY PROTEIN, EXPRESSED"/>
    <property type="match status" value="1"/>
</dbReference>
<keyword evidence="9" id="KW-1185">Reference proteome</keyword>
<dbReference type="SMART" id="SM00336">
    <property type="entry name" value="BBOX"/>
    <property type="match status" value="1"/>
</dbReference>
<dbReference type="GO" id="GO:0008270">
    <property type="term" value="F:zinc ion binding"/>
    <property type="evidence" value="ECO:0007669"/>
    <property type="project" value="UniProtKB-KW"/>
</dbReference>
<dbReference type="GO" id="GO:0006355">
    <property type="term" value="P:regulation of DNA-templated transcription"/>
    <property type="evidence" value="ECO:0007669"/>
    <property type="project" value="TreeGrafter"/>
</dbReference>
<dbReference type="OrthoDB" id="515772at2759"/>
<sequence length="1442" mass="150246">MREAGGVTALAARPAPLPAAAARHRAAVPPAADPARLQLREALAGLAIPDLQQQCVFAAEALLTGADAAFCDWAAREALRTAELGAAPTTARRLRYRLAARALAARPSGADWGGLLVAVRDRLVERCSAEDHAPAAAQLAALAQQLAASCIDAYCRGCYASLGFSAATSKADLPRDWLSQLLLQPLLRVACRGPARTLVANACLLAHAVLRELGGGRWAKSAGVLHAAVDCLKHALKLTGSGALPLCAGEALLPLQACVSLLGPRLKLAALEGILTICTRAMQRSEWAVRKAAADTLAQLAETLLGAGGSDAPSAAGQQQQGLTALEALASDMAAAVEQHLKYDRIPQCTHHIEHPQFSLRLQAAPPEAQLCLAAAAMQQAAVTVHSVRFWSGSDGADVGLEFGLACDLGSAPVQHRYWLNQGQLLQEHQEAPQQGRLAAGQRQDAGRLQRLQEQLAVNMQQIQRRLDEHEGRSPGSPHSPASGAWGPAEAAESVGGFQDAEGPGSGSSGVVLAVSNPLFGSSRPGTAEGLQSMQDALLPPKRSLRRQRSSQDESSSPRLDGQRQQPQQQQQQKQPAGLMRTSFSSLGSGFGVLHRESEAEVQQFLRGSLAVPRQQQQQQQQQLAAAPPAAKLLQTAVGRMPGNPGESADAAAIQEALMDVLSGWTLHVQKHYQRAAAEQLAAARRQHGGDAAAVQREGRRLEAAREAAVRDELSLFVEQTLPRLAEVLSSRELLLRCIEAAADQDDEEIRACNPLASAPERRRSMQAAVATAARPALAAVPHAQQRRAACVLCHGPAAVYCRNDDAFLCTVCDVQMHSASAAVAAHERCAAAALPAPACAPSDSAVASTLPTPTAQQLRHAASLETLGDPMQSMRSVLQPPVPSTGTASAAPTQLQAAQLQAAHQQLLLQRAYPSYGPAVSLRPPSAALANAQVSPFCFYSQRPLAAPPPLPAAPAPAAEAAPARWGAAGGSAAGAALARARQSAEDLTRWEGRAPATAAHASSLDEELMECLAGLNSDPSSVLECAPLDLSRPLPLNPMEAVALGSGAAAAAEGGRASPASDGSGDSANLDQALAATMSVASSGSRPSSAPESPSGLTPPGQSGVWLHYPPSQEARTQVLVRDAAPHAPLVVVPQPAVVRTAAAERDALAMAADELGRQAQLVTTGGQLLSQAKSALAAVITSGGPAGEQAALLHRQLGGDGRGAAAAATPRSASAEAGRSFSPLAIRVTVHRGSPTAGAAPKRPASAAPDGSGPLSPKRARSGEHRHRPSAAEAAVAALAAACGGQAAPLPPCSPRAAAAAAKLAKAERWAAKAIAGPQEGSPRKRARSAKRPRAPAPQLTAEQIAAIVIPPYREDETRADKLARYRAKKLRRSFQKKVRYECRKVGSGRSFQKKVRYECRKHYADVRPRIKGRFVSPEEFAAWQEAQASGRADSEATF</sequence>
<feature type="compositionally biased region" description="Low complexity" evidence="5">
    <location>
        <begin position="1240"/>
        <end position="1252"/>
    </location>
</feature>
<evidence type="ECO:0000256" key="4">
    <source>
        <dbReference type="PROSITE-ProRule" id="PRU00357"/>
    </source>
</evidence>
<dbReference type="PROSITE" id="PS50119">
    <property type="entry name" value="ZF_BBOX"/>
    <property type="match status" value="1"/>
</dbReference>
<evidence type="ECO:0000259" key="7">
    <source>
        <dbReference type="PROSITE" id="PS51017"/>
    </source>
</evidence>
<feature type="region of interest" description="Disordered" evidence="5">
    <location>
        <begin position="1318"/>
        <end position="1341"/>
    </location>
</feature>
<accession>A0A2P6U2H8</accession>
<keyword evidence="2 4" id="KW-0539">Nucleus</keyword>
<feature type="compositionally biased region" description="Basic residues" evidence="5">
    <location>
        <begin position="1261"/>
        <end position="1272"/>
    </location>
</feature>
<dbReference type="GO" id="GO:0005634">
    <property type="term" value="C:nucleus"/>
    <property type="evidence" value="ECO:0007669"/>
    <property type="project" value="UniProtKB-SubCell"/>
</dbReference>
<dbReference type="STRING" id="3076.A0A2P6U2H8"/>